<protein>
    <recommendedName>
        <fullName evidence="9">Branched-chain amino acid transport system carrier protein</fullName>
    </recommendedName>
</protein>
<keyword evidence="3 9" id="KW-0813">Transport</keyword>
<dbReference type="PANTHER" id="PTHR30588">
    <property type="entry name" value="BRANCHED-CHAIN AMINO ACID TRANSPORT SYSTEM 2 CARRIER PROTEIN"/>
    <property type="match status" value="1"/>
</dbReference>
<dbReference type="Pfam" id="PF05525">
    <property type="entry name" value="Branch_AA_trans"/>
    <property type="match status" value="1"/>
</dbReference>
<feature type="transmembrane region" description="Helical" evidence="9">
    <location>
        <begin position="80"/>
        <end position="99"/>
    </location>
</feature>
<dbReference type="NCBIfam" id="TIGR00796">
    <property type="entry name" value="livcs"/>
    <property type="match status" value="1"/>
</dbReference>
<proteinExistence type="inferred from homology"/>
<comment type="similarity">
    <text evidence="2 9">Belongs to the branched chain amino acid transporter family.</text>
</comment>
<organism evidence="10 11">
    <name type="scientific">Peribacillus cavernae</name>
    <dbReference type="NCBI Taxonomy" id="1674310"/>
    <lineage>
        <taxon>Bacteria</taxon>
        <taxon>Bacillati</taxon>
        <taxon>Bacillota</taxon>
        <taxon>Bacilli</taxon>
        <taxon>Bacillales</taxon>
        <taxon>Bacillaceae</taxon>
        <taxon>Peribacillus</taxon>
    </lineage>
</organism>
<keyword evidence="8 9" id="KW-0472">Membrane</keyword>
<keyword evidence="7 9" id="KW-1133">Transmembrane helix</keyword>
<keyword evidence="4" id="KW-1003">Cell membrane</keyword>
<dbReference type="GO" id="GO:0015820">
    <property type="term" value="P:L-leucine transport"/>
    <property type="evidence" value="ECO:0007669"/>
    <property type="project" value="TreeGrafter"/>
</dbReference>
<evidence type="ECO:0000256" key="6">
    <source>
        <dbReference type="ARBA" id="ARBA00022970"/>
    </source>
</evidence>
<evidence type="ECO:0000256" key="8">
    <source>
        <dbReference type="ARBA" id="ARBA00023136"/>
    </source>
</evidence>
<dbReference type="Proteomes" id="UP000267430">
    <property type="component" value="Unassembled WGS sequence"/>
</dbReference>
<evidence type="ECO:0000256" key="2">
    <source>
        <dbReference type="ARBA" id="ARBA00008540"/>
    </source>
</evidence>
<gene>
    <name evidence="10" type="primary">brnQ</name>
    <name evidence="10" type="ORF">ELQ35_11835</name>
</gene>
<dbReference type="GO" id="GO:0015818">
    <property type="term" value="P:isoleucine transport"/>
    <property type="evidence" value="ECO:0007669"/>
    <property type="project" value="TreeGrafter"/>
</dbReference>
<dbReference type="GO" id="GO:0015190">
    <property type="term" value="F:L-leucine transmembrane transporter activity"/>
    <property type="evidence" value="ECO:0007669"/>
    <property type="project" value="TreeGrafter"/>
</dbReference>
<evidence type="ECO:0000313" key="11">
    <source>
        <dbReference type="Proteomes" id="UP000267430"/>
    </source>
</evidence>
<comment type="function">
    <text evidence="9">Component of the transport system for branched-chain amino acids.</text>
</comment>
<feature type="transmembrane region" description="Helical" evidence="9">
    <location>
        <begin position="316"/>
        <end position="336"/>
    </location>
</feature>
<comment type="subcellular location">
    <subcellularLocation>
        <location evidence="1 9">Cell membrane</location>
        <topology evidence="1 9">Multi-pass membrane protein</topology>
    </subcellularLocation>
</comment>
<evidence type="ECO:0000256" key="3">
    <source>
        <dbReference type="ARBA" id="ARBA00022448"/>
    </source>
</evidence>
<dbReference type="InterPro" id="IPR004685">
    <property type="entry name" value="Brnchd-chn_aa_trnsp_Livcs"/>
</dbReference>
<feature type="transmembrane region" description="Helical" evidence="9">
    <location>
        <begin position="149"/>
        <end position="169"/>
    </location>
</feature>
<feature type="transmembrane region" description="Helical" evidence="9">
    <location>
        <begin position="7"/>
        <end position="25"/>
    </location>
</feature>
<evidence type="ECO:0000256" key="9">
    <source>
        <dbReference type="RuleBase" id="RU362122"/>
    </source>
</evidence>
<reference evidence="10 11" key="1">
    <citation type="submission" date="2018-12" db="EMBL/GenBank/DDBJ databases">
        <title>Bacillus chawlae sp. nov., Bacillus glennii sp. nov., and Bacillus saganii sp. nov. Isolated from the Vehicle Assembly Building at Kennedy Space Center where the Viking Spacecraft were Assembled.</title>
        <authorList>
            <person name="Seuylemezian A."/>
            <person name="Vaishampayan P."/>
        </authorList>
    </citation>
    <scope>NUCLEOTIDE SEQUENCE [LARGE SCALE GENOMIC DNA]</scope>
    <source>
        <strain evidence="10 11">L5</strain>
    </source>
</reference>
<dbReference type="RefSeq" id="WP_126865026.1">
    <property type="nucleotide sequence ID" value="NZ_JAUSTX010000007.1"/>
</dbReference>
<evidence type="ECO:0000256" key="5">
    <source>
        <dbReference type="ARBA" id="ARBA00022692"/>
    </source>
</evidence>
<feature type="transmembrane region" description="Helical" evidence="9">
    <location>
        <begin position="342"/>
        <end position="363"/>
    </location>
</feature>
<evidence type="ECO:0000256" key="4">
    <source>
        <dbReference type="ARBA" id="ARBA00022475"/>
    </source>
</evidence>
<comment type="caution">
    <text evidence="10">The sequence shown here is derived from an EMBL/GenBank/DDBJ whole genome shotgun (WGS) entry which is preliminary data.</text>
</comment>
<feature type="transmembrane region" description="Helical" evidence="9">
    <location>
        <begin position="37"/>
        <end position="59"/>
    </location>
</feature>
<dbReference type="AlphaFoldDB" id="A0A433HKL0"/>
<sequence>MKRRDTLLIGLMLFSMFFGAGNLIFPPFLGAESGTSYPLAMAGFILTGVGLPFAVLYAVSHVKGGVQSIGNRVHPLFSTIFMVVIYLSIGPFLAIPRNANVAFEMGVAPFLGITANSSLFLFLFTALFFSLAYVISLNPSKMEKYMGRWITPVLLLSMVVLCVVGFVKLDAPLQSPSKQYETGAFSKGFLEGYNTMDALAALAFGIVILTSIQQRGVRDRKQLTNYTLKAGLIAGTLLSLVYISLGLIGGKMAATGSFEDGTDILSAASTLLLGQSGKTLLGFIFTLACFTTIVGLTTACGQYFSKLIPKASYKMVVLAVTLVGFTLSNLGLAQILKVSVPFLVMAYPLTIVLIALTFFNRFFKNSKKVYGSAILFTGIFALIDGLNAFGLNLGPLQTMSDMLPFSAVGLEWIIPALIGTGIGMILSGLSKNAPVAEEVDVKVS</sequence>
<dbReference type="GO" id="GO:0005886">
    <property type="term" value="C:plasma membrane"/>
    <property type="evidence" value="ECO:0007669"/>
    <property type="project" value="UniProtKB-SubCell"/>
</dbReference>
<name>A0A433HKL0_9BACI</name>
<feature type="transmembrane region" description="Helical" evidence="9">
    <location>
        <begin position="280"/>
        <end position="304"/>
    </location>
</feature>
<evidence type="ECO:0000256" key="1">
    <source>
        <dbReference type="ARBA" id="ARBA00004651"/>
    </source>
</evidence>
<feature type="transmembrane region" description="Helical" evidence="9">
    <location>
        <begin position="230"/>
        <end position="249"/>
    </location>
</feature>
<dbReference type="PANTHER" id="PTHR30588:SF7">
    <property type="entry name" value="BRANCHED-CHAIN AMINO ACID CARRIER PROTEIN SAOUHSC_01411-RELATED"/>
    <property type="match status" value="1"/>
</dbReference>
<feature type="transmembrane region" description="Helical" evidence="9">
    <location>
        <begin position="119"/>
        <end position="137"/>
    </location>
</feature>
<feature type="transmembrane region" description="Helical" evidence="9">
    <location>
        <begin position="189"/>
        <end position="209"/>
    </location>
</feature>
<evidence type="ECO:0000313" key="10">
    <source>
        <dbReference type="EMBL" id="RUQ28602.1"/>
    </source>
</evidence>
<evidence type="ECO:0000256" key="7">
    <source>
        <dbReference type="ARBA" id="ARBA00022989"/>
    </source>
</evidence>
<feature type="transmembrane region" description="Helical" evidence="9">
    <location>
        <begin position="403"/>
        <end position="426"/>
    </location>
</feature>
<keyword evidence="11" id="KW-1185">Reference proteome</keyword>
<dbReference type="OrthoDB" id="9783920at2"/>
<keyword evidence="6 9" id="KW-0029">Amino-acid transport</keyword>
<feature type="transmembrane region" description="Helical" evidence="9">
    <location>
        <begin position="370"/>
        <end position="391"/>
    </location>
</feature>
<dbReference type="GO" id="GO:0005304">
    <property type="term" value="F:L-valine transmembrane transporter activity"/>
    <property type="evidence" value="ECO:0007669"/>
    <property type="project" value="TreeGrafter"/>
</dbReference>
<dbReference type="EMBL" id="RYZZ01000015">
    <property type="protein sequence ID" value="RUQ28602.1"/>
    <property type="molecule type" value="Genomic_DNA"/>
</dbReference>
<keyword evidence="5 9" id="KW-0812">Transmembrane</keyword>
<dbReference type="GO" id="GO:0015188">
    <property type="term" value="F:L-isoleucine transmembrane transporter activity"/>
    <property type="evidence" value="ECO:0007669"/>
    <property type="project" value="TreeGrafter"/>
</dbReference>
<accession>A0A433HKL0</accession>